<dbReference type="Proteomes" id="UP000028761">
    <property type="component" value="Chromosome 1"/>
</dbReference>
<dbReference type="GeneTree" id="ENSGT00940000161627"/>
<accession>A0A8I5NUC0</accession>
<evidence type="ECO:0000313" key="2">
    <source>
        <dbReference type="Proteomes" id="UP000028761"/>
    </source>
</evidence>
<reference evidence="1 2" key="1">
    <citation type="submission" date="2012-03" db="EMBL/GenBank/DDBJ databases">
        <title>Whole Genome Assembly of Papio anubis.</title>
        <authorList>
            <person name="Liu Y.L."/>
            <person name="Abraham K.A."/>
            <person name="Akbar H.A."/>
            <person name="Ali S.A."/>
            <person name="Anosike U.A."/>
            <person name="Aqrawi P.A."/>
            <person name="Arias F.A."/>
            <person name="Attaway T.A."/>
            <person name="Awwad R.A."/>
            <person name="Babu C.B."/>
            <person name="Bandaranaike D.B."/>
            <person name="Battles P.B."/>
            <person name="Bell A.B."/>
            <person name="Beltran B.B."/>
            <person name="Berhane-Mersha D.B."/>
            <person name="Bess C.B."/>
            <person name="Bickham C.B."/>
            <person name="Bolden T.B."/>
            <person name="Carter K.C."/>
            <person name="Chau D.C."/>
            <person name="Chavez A.C."/>
            <person name="Clerc-Blankenburg K.C."/>
            <person name="Coyle M.C."/>
            <person name="Dao M.D."/>
            <person name="Davila M.L.D."/>
            <person name="Davy-Carroll L.D."/>
            <person name="Denson S.D."/>
            <person name="Dinh H.D."/>
            <person name="Fernandez S.F."/>
            <person name="Fernando P.F."/>
            <person name="Forbes L.F."/>
            <person name="Francis C.F."/>
            <person name="Francisco L.F."/>
            <person name="Fu Q.F."/>
            <person name="Garcia-Iii R.G."/>
            <person name="Garrett T.G."/>
            <person name="Gross S.G."/>
            <person name="Gubbala S.G."/>
            <person name="Hirani K.H."/>
            <person name="Hogues M.H."/>
            <person name="Hollins B.H."/>
            <person name="Jackson L.J."/>
            <person name="Javaid M.J."/>
            <person name="Jhangiani S.J."/>
            <person name="Johnson A.J."/>
            <person name="Johnson B.J."/>
            <person name="Jones J.J."/>
            <person name="Joshi V.J."/>
            <person name="Kalu J.K."/>
            <person name="Khan N.K."/>
            <person name="Korchina V.K."/>
            <person name="Kovar C.K."/>
            <person name="Lago L.L."/>
            <person name="Lara F.L."/>
            <person name="Le T.-K.L."/>
            <person name="Lee S.L."/>
            <person name="Legall-Iii F.L."/>
            <person name="Lemon S.L."/>
            <person name="Liu J.L."/>
            <person name="Liu Y.-S.L."/>
            <person name="Liyanage D.L."/>
            <person name="Lopez J.L."/>
            <person name="Lorensuhewa L.L."/>
            <person name="Mata R.M."/>
            <person name="Mathew T.M."/>
            <person name="Mercado C.M."/>
            <person name="Mercado I.M."/>
            <person name="Morales K.M."/>
            <person name="Morgan M.M."/>
            <person name="Munidasa M.M."/>
            <person name="Ngo D.N."/>
            <person name="Nguyen L.N."/>
            <person name="Nguyen T.N."/>
            <person name="Nguyen N.N."/>
            <person name="Obregon M.O."/>
            <person name="Okwuonu G.O."/>
            <person name="Ongeri F.O."/>
            <person name="Onwere C.O."/>
            <person name="Osifeso I.O."/>
            <person name="Parra A.P."/>
            <person name="Patil S.P."/>
            <person name="Perez A.P."/>
            <person name="Perez Y.P."/>
            <person name="Pham C.P."/>
            <person name="Pu L.-L.P."/>
            <person name="Puazo M.P."/>
            <person name="Quiroz J.Q."/>
            <person name="Rouhana J.R."/>
            <person name="Ruiz M.R."/>
            <person name="Ruiz S.-J.R."/>
            <person name="Saada N.S."/>
            <person name="Santibanez J.S."/>
            <person name="Scheel M.S."/>
            <person name="Schneider B.S."/>
            <person name="Simmons D.S."/>
            <person name="Sisson I.S."/>
            <person name="Tang L.-Y.T."/>
            <person name="Thornton R.T."/>
            <person name="Tisius J.T."/>
            <person name="Toledanes G.T."/>
            <person name="Trejos Z.T."/>
            <person name="Usmani K.U."/>
            <person name="Varghese R.V."/>
            <person name="Vattathil S.V."/>
            <person name="Vee V.V."/>
            <person name="Walker D.W."/>
            <person name="Weissenberger G.W."/>
            <person name="White C.W."/>
            <person name="Williams A.W."/>
            <person name="Woodworth J.W."/>
            <person name="Wright R.W."/>
            <person name="Zhu Y.Z."/>
            <person name="Han Y.H."/>
            <person name="Newsham I.N."/>
            <person name="Nazareth L.N."/>
            <person name="Worley K.W."/>
            <person name="Muzny D.M."/>
            <person name="Rogers J.R."/>
            <person name="Gibbs R.G."/>
        </authorList>
    </citation>
    <scope>NUCLEOTIDE SEQUENCE [LARGE SCALE GENOMIC DNA]</scope>
</reference>
<sequence>VEFRFLAWSSFSPESFLFQTESRSATQTVVQWRDLSSLQPPPPRIKRFSYLSLLSSWDYRPAPPCPANFCVFSRDRVSPCCPGLSRTPGLQQPYHLSLSKCEDLRPNYLNKRKAT</sequence>
<name>A0A8I5NUC0_PAPAN</name>
<evidence type="ECO:0000313" key="1">
    <source>
        <dbReference type="Ensembl" id="ENSPANP00000059032.1"/>
    </source>
</evidence>
<proteinExistence type="predicted"/>
<dbReference type="PANTHER" id="PTHR46254">
    <property type="entry name" value="PROTEIN GVQW1-RELATED"/>
    <property type="match status" value="1"/>
</dbReference>
<reference evidence="1" key="2">
    <citation type="submission" date="2025-08" db="UniProtKB">
        <authorList>
            <consortium name="Ensembl"/>
        </authorList>
    </citation>
    <scope>IDENTIFICATION</scope>
</reference>
<organism evidence="1 2">
    <name type="scientific">Papio anubis</name>
    <name type="common">Olive baboon</name>
    <dbReference type="NCBI Taxonomy" id="9555"/>
    <lineage>
        <taxon>Eukaryota</taxon>
        <taxon>Metazoa</taxon>
        <taxon>Chordata</taxon>
        <taxon>Craniata</taxon>
        <taxon>Vertebrata</taxon>
        <taxon>Euteleostomi</taxon>
        <taxon>Mammalia</taxon>
        <taxon>Eutheria</taxon>
        <taxon>Euarchontoglires</taxon>
        <taxon>Primates</taxon>
        <taxon>Haplorrhini</taxon>
        <taxon>Catarrhini</taxon>
        <taxon>Cercopithecidae</taxon>
        <taxon>Cercopithecinae</taxon>
        <taxon>Papio</taxon>
    </lineage>
</organism>
<protein>
    <submittedName>
        <fullName evidence="1">Uncharacterized protein</fullName>
    </submittedName>
</protein>
<dbReference type="PANTHER" id="PTHR46254:SF6">
    <property type="entry name" value="HIGH MOBILITY GROUP AT-HOOK 2"/>
    <property type="match status" value="1"/>
</dbReference>
<keyword evidence="2" id="KW-1185">Reference proteome</keyword>
<dbReference type="Ensembl" id="ENSPANT00000064940.1">
    <property type="protein sequence ID" value="ENSPANP00000059032.1"/>
    <property type="gene ID" value="ENSPANG00000039394.1"/>
</dbReference>
<dbReference type="AlphaFoldDB" id="A0A8I5NUC0"/>
<reference evidence="1" key="3">
    <citation type="submission" date="2025-09" db="UniProtKB">
        <authorList>
            <consortium name="Ensembl"/>
        </authorList>
    </citation>
    <scope>IDENTIFICATION</scope>
</reference>